<organism evidence="1">
    <name type="scientific">Streptomyces sp. R41</name>
    <dbReference type="NCBI Taxonomy" id="3238632"/>
    <lineage>
        <taxon>Bacteria</taxon>
        <taxon>Bacillati</taxon>
        <taxon>Actinomycetota</taxon>
        <taxon>Actinomycetes</taxon>
        <taxon>Kitasatosporales</taxon>
        <taxon>Streptomycetaceae</taxon>
        <taxon>Streptomyces</taxon>
    </lineage>
</organism>
<evidence type="ECO:0000313" key="1">
    <source>
        <dbReference type="EMBL" id="XDQ55323.1"/>
    </source>
</evidence>
<reference evidence="1" key="1">
    <citation type="submission" date="2024-07" db="EMBL/GenBank/DDBJ databases">
        <authorList>
            <person name="Yu S.T."/>
        </authorList>
    </citation>
    <scope>NUCLEOTIDE SEQUENCE</scope>
    <source>
        <strain evidence="1">R41</strain>
    </source>
</reference>
<protein>
    <submittedName>
        <fullName evidence="1">Uncharacterized protein</fullName>
    </submittedName>
</protein>
<proteinExistence type="predicted"/>
<dbReference type="EMBL" id="CP163443">
    <property type="protein sequence ID" value="XDQ55323.1"/>
    <property type="molecule type" value="Genomic_DNA"/>
</dbReference>
<name>A0AB39RLG5_9ACTN</name>
<dbReference type="RefSeq" id="WP_369248501.1">
    <property type="nucleotide sequence ID" value="NZ_CP163443.1"/>
</dbReference>
<sequence>MGAFLGFQFIVTFYLRELRGWSALRTAAARVLAVVAYVLFPPVGADWSYTAMFPTLIIV</sequence>
<dbReference type="AlphaFoldDB" id="A0AB39RLG5"/>
<accession>A0AB39RLG5</accession>
<gene>
    <name evidence="1" type="ORF">AB5J53_28510</name>
</gene>